<gene>
    <name evidence="2" type="ORF">I8531_001238</name>
</gene>
<dbReference type="SUPFAM" id="SSF55729">
    <property type="entry name" value="Acyl-CoA N-acyltransferases (Nat)"/>
    <property type="match status" value="1"/>
</dbReference>
<organism evidence="2 3">
    <name type="scientific">Kluyvera intermedia</name>
    <name type="common">Enterobacter intermedius</name>
    <dbReference type="NCBI Taxonomy" id="61648"/>
    <lineage>
        <taxon>Bacteria</taxon>
        <taxon>Pseudomonadati</taxon>
        <taxon>Pseudomonadota</taxon>
        <taxon>Gammaproteobacteria</taxon>
        <taxon>Enterobacterales</taxon>
        <taxon>Enterobacteriaceae</taxon>
        <taxon>Kluyvera</taxon>
    </lineage>
</organism>
<comment type="caution">
    <text evidence="2">The sequence shown here is derived from an EMBL/GenBank/DDBJ whole genome shotgun (WGS) entry which is preliminary data.</text>
</comment>
<dbReference type="InterPro" id="IPR016181">
    <property type="entry name" value="Acyl_CoA_acyltransferase"/>
</dbReference>
<dbReference type="Pfam" id="PF13302">
    <property type="entry name" value="Acetyltransf_3"/>
    <property type="match status" value="1"/>
</dbReference>
<feature type="domain" description="N-acetyltransferase" evidence="1">
    <location>
        <begin position="13"/>
        <end position="171"/>
    </location>
</feature>
<proteinExistence type="predicted"/>
<dbReference type="AlphaFoldDB" id="A0A9P3T8Z0"/>
<reference evidence="2" key="1">
    <citation type="journal article" date="2018" name="Genome Biol.">
        <title>SKESA: strategic k-mer extension for scrupulous assemblies.</title>
        <authorList>
            <person name="Souvorov A."/>
            <person name="Agarwala R."/>
            <person name="Lipman D.J."/>
        </authorList>
    </citation>
    <scope>NUCLEOTIDE SEQUENCE</scope>
    <source>
        <strain evidence="2">CAVp300</strain>
    </source>
</reference>
<sequence>MVNPFMILTTARLTLSAFTEADWPFFLALRQSPDIMRFMGAIACEEDIRTLFITRLNESHARVIRDKNDEPLGDIGLNISTQHPQEADVGYAIAPFAQGKGFASEALKAIRDYAFTHTRVAALNAWVLAENKGSVRLLEKLGFTRTQVLEKGYTINGVDYDGWAYRLEKTR</sequence>
<dbReference type="GO" id="GO:0016747">
    <property type="term" value="F:acyltransferase activity, transferring groups other than amino-acyl groups"/>
    <property type="evidence" value="ECO:0007669"/>
    <property type="project" value="InterPro"/>
</dbReference>
<protein>
    <submittedName>
        <fullName evidence="2">GNAT family N-acetyltransferase</fullName>
    </submittedName>
</protein>
<reference evidence="2" key="2">
    <citation type="submission" date="2020-10" db="EMBL/GenBank/DDBJ databases">
        <authorList>
            <consortium name="NCBI Pathogen Detection Project"/>
        </authorList>
    </citation>
    <scope>NUCLEOTIDE SEQUENCE</scope>
    <source>
        <strain evidence="2">CAVp300</strain>
    </source>
</reference>
<name>A0A9P3T8Z0_KLUIN</name>
<dbReference type="PROSITE" id="PS51186">
    <property type="entry name" value="GNAT"/>
    <property type="match status" value="1"/>
</dbReference>
<dbReference type="InterPro" id="IPR000182">
    <property type="entry name" value="GNAT_dom"/>
</dbReference>
<dbReference type="PANTHER" id="PTHR43792:SF1">
    <property type="entry name" value="N-ACETYLTRANSFERASE DOMAIN-CONTAINING PROTEIN"/>
    <property type="match status" value="1"/>
</dbReference>
<dbReference type="PANTHER" id="PTHR43792">
    <property type="entry name" value="GNAT FAMILY, PUTATIVE (AFU_ORTHOLOGUE AFUA_3G00765)-RELATED-RELATED"/>
    <property type="match status" value="1"/>
</dbReference>
<evidence type="ECO:0000259" key="1">
    <source>
        <dbReference type="PROSITE" id="PS51186"/>
    </source>
</evidence>
<dbReference type="Gene3D" id="3.40.630.30">
    <property type="match status" value="1"/>
</dbReference>
<evidence type="ECO:0000313" key="2">
    <source>
        <dbReference type="EMBL" id="HAT3580965.1"/>
    </source>
</evidence>
<accession>A0A9P3T8Z0</accession>
<evidence type="ECO:0000313" key="3">
    <source>
        <dbReference type="Proteomes" id="UP000867740"/>
    </source>
</evidence>
<dbReference type="Proteomes" id="UP000867740">
    <property type="component" value="Unassembled WGS sequence"/>
</dbReference>
<dbReference type="InterPro" id="IPR051531">
    <property type="entry name" value="N-acetyltransferase"/>
</dbReference>
<dbReference type="EMBL" id="DACSUM010000007">
    <property type="protein sequence ID" value="HAT3580965.1"/>
    <property type="molecule type" value="Genomic_DNA"/>
</dbReference>